<evidence type="ECO:0000313" key="1">
    <source>
        <dbReference type="EMBL" id="KAK3221207.1"/>
    </source>
</evidence>
<reference evidence="1" key="1">
    <citation type="journal article" date="2023" name="Plant J.">
        <title>Genome sequences and population genomics provide insights into the demographic history, inbreeding, and mutation load of two 'living fossil' tree species of Dipteronia.</title>
        <authorList>
            <person name="Feng Y."/>
            <person name="Comes H.P."/>
            <person name="Chen J."/>
            <person name="Zhu S."/>
            <person name="Lu R."/>
            <person name="Zhang X."/>
            <person name="Li P."/>
            <person name="Qiu J."/>
            <person name="Olsen K.M."/>
            <person name="Qiu Y."/>
        </authorList>
    </citation>
    <scope>NUCLEOTIDE SEQUENCE</scope>
    <source>
        <strain evidence="1">NBL</strain>
    </source>
</reference>
<gene>
    <name evidence="1" type="ORF">Dsin_008232</name>
</gene>
<comment type="caution">
    <text evidence="1">The sequence shown here is derived from an EMBL/GenBank/DDBJ whole genome shotgun (WGS) entry which is preliminary data.</text>
</comment>
<keyword evidence="2" id="KW-1185">Reference proteome</keyword>
<dbReference type="AlphaFoldDB" id="A0AAE0ANK0"/>
<organism evidence="1 2">
    <name type="scientific">Dipteronia sinensis</name>
    <dbReference type="NCBI Taxonomy" id="43782"/>
    <lineage>
        <taxon>Eukaryota</taxon>
        <taxon>Viridiplantae</taxon>
        <taxon>Streptophyta</taxon>
        <taxon>Embryophyta</taxon>
        <taxon>Tracheophyta</taxon>
        <taxon>Spermatophyta</taxon>
        <taxon>Magnoliopsida</taxon>
        <taxon>eudicotyledons</taxon>
        <taxon>Gunneridae</taxon>
        <taxon>Pentapetalae</taxon>
        <taxon>rosids</taxon>
        <taxon>malvids</taxon>
        <taxon>Sapindales</taxon>
        <taxon>Sapindaceae</taxon>
        <taxon>Hippocastanoideae</taxon>
        <taxon>Acereae</taxon>
        <taxon>Dipteronia</taxon>
    </lineage>
</organism>
<evidence type="ECO:0008006" key="3">
    <source>
        <dbReference type="Google" id="ProtNLM"/>
    </source>
</evidence>
<evidence type="ECO:0000313" key="2">
    <source>
        <dbReference type="Proteomes" id="UP001281410"/>
    </source>
</evidence>
<sequence>MMKKFPKTTKSSILKRRSYMKRLLQKLLSFSPNECKQFLGQKSFGSIYFLRRKSSKIDGFSVEMAIKTAKVSEASTLKSKKQLLFNLTTSPYVIRCYGDEETEEDFDEYSGNVNNG</sequence>
<accession>A0AAE0ANK0</accession>
<dbReference type="Proteomes" id="UP001281410">
    <property type="component" value="Unassembled WGS sequence"/>
</dbReference>
<proteinExistence type="predicted"/>
<dbReference type="EMBL" id="JANJYJ010000003">
    <property type="protein sequence ID" value="KAK3221207.1"/>
    <property type="molecule type" value="Genomic_DNA"/>
</dbReference>
<protein>
    <recommendedName>
        <fullName evidence="3">Protein kinase domain-containing protein</fullName>
    </recommendedName>
</protein>
<name>A0AAE0ANK0_9ROSI</name>